<dbReference type="EMBL" id="BFAV01000073">
    <property type="protein sequence ID" value="GBF33140.1"/>
    <property type="molecule type" value="Genomic_DNA"/>
</dbReference>
<feature type="binding site" evidence="6">
    <location>
        <position position="248"/>
    </location>
    <ligand>
        <name>Mg(2+)</name>
        <dbReference type="ChEBI" id="CHEBI:18420"/>
        <label>1</label>
    </ligand>
</feature>
<feature type="binding site" evidence="6">
    <location>
        <position position="249"/>
    </location>
    <ligand>
        <name>Mg(2+)</name>
        <dbReference type="ChEBI" id="CHEBI:18420"/>
        <label>1</label>
    </ligand>
</feature>
<feature type="active site" description="Proton donor/acceptor" evidence="5">
    <location>
        <position position="147"/>
    </location>
</feature>
<dbReference type="NCBIfam" id="TIGR00633">
    <property type="entry name" value="xth"/>
    <property type="match status" value="1"/>
</dbReference>
<dbReference type="GO" id="GO:0008311">
    <property type="term" value="F:double-stranded DNA 3'-5' DNA exonuclease activity"/>
    <property type="evidence" value="ECO:0007669"/>
    <property type="project" value="InterPro"/>
</dbReference>
<feature type="binding site" evidence="6">
    <location>
        <position position="149"/>
    </location>
    <ligand>
        <name>Mg(2+)</name>
        <dbReference type="ChEBI" id="CHEBI:18420"/>
        <label>1</label>
    </ligand>
</feature>
<dbReference type="InterPro" id="IPR036691">
    <property type="entry name" value="Endo/exonu/phosph_ase_sf"/>
</dbReference>
<organism evidence="9 10">
    <name type="scientific">Desulfocucumis palustris</name>
    <dbReference type="NCBI Taxonomy" id="1898651"/>
    <lineage>
        <taxon>Bacteria</taxon>
        <taxon>Bacillati</taxon>
        <taxon>Bacillota</taxon>
        <taxon>Clostridia</taxon>
        <taxon>Eubacteriales</taxon>
        <taxon>Desulfocucumaceae</taxon>
        <taxon>Desulfocucumis</taxon>
    </lineage>
</organism>
<keyword evidence="3" id="KW-0378">Hydrolase</keyword>
<feature type="site" description="Important for catalytic activity" evidence="7">
    <location>
        <position position="219"/>
    </location>
</feature>
<feature type="binding site" evidence="6">
    <location>
        <position position="147"/>
    </location>
    <ligand>
        <name>Mg(2+)</name>
        <dbReference type="ChEBI" id="CHEBI:18420"/>
        <label>1</label>
    </ligand>
</feature>
<dbReference type="NCBIfam" id="TIGR00195">
    <property type="entry name" value="exoDNase_III"/>
    <property type="match status" value="1"/>
</dbReference>
<dbReference type="RefSeq" id="WP_104371567.1">
    <property type="nucleotide sequence ID" value="NZ_BFAV01000073.1"/>
</dbReference>
<name>A0A2L2XAM3_9FIRM</name>
<dbReference type="InterPro" id="IPR037493">
    <property type="entry name" value="ExoIII-like"/>
</dbReference>
<reference evidence="10" key="1">
    <citation type="submission" date="2018-02" db="EMBL/GenBank/DDBJ databases">
        <title>Genome sequence of Desulfocucumis palustris strain NAW-5.</title>
        <authorList>
            <person name="Watanabe M."/>
            <person name="Kojima H."/>
            <person name="Fukui M."/>
        </authorList>
    </citation>
    <scope>NUCLEOTIDE SEQUENCE [LARGE SCALE GENOMIC DNA]</scope>
    <source>
        <strain evidence="10">NAW-5</strain>
    </source>
</reference>
<comment type="similarity">
    <text evidence="1">Belongs to the DNA repair enzymes AP/ExoA family.</text>
</comment>
<dbReference type="GO" id="GO:0046872">
    <property type="term" value="F:metal ion binding"/>
    <property type="evidence" value="ECO:0007669"/>
    <property type="project" value="UniProtKB-KW"/>
</dbReference>
<dbReference type="GO" id="GO:0003677">
    <property type="term" value="F:DNA binding"/>
    <property type="evidence" value="ECO:0007669"/>
    <property type="project" value="InterPro"/>
</dbReference>
<comment type="cofactor">
    <cofactor evidence="6">
        <name>Mg(2+)</name>
        <dbReference type="ChEBI" id="CHEBI:18420"/>
    </cofactor>
    <cofactor evidence="6">
        <name>Mn(2+)</name>
        <dbReference type="ChEBI" id="CHEBI:29035"/>
    </cofactor>
    <text evidence="6">Probably binds two magnesium or manganese ions per subunit.</text>
</comment>
<dbReference type="PANTHER" id="PTHR43250">
    <property type="entry name" value="EXODEOXYRIBONUCLEASE III"/>
    <property type="match status" value="1"/>
</dbReference>
<dbReference type="Pfam" id="PF03372">
    <property type="entry name" value="Exo_endo_phos"/>
    <property type="match status" value="1"/>
</dbReference>
<dbReference type="OrthoDB" id="9803914at2"/>
<evidence type="ECO:0000256" key="6">
    <source>
        <dbReference type="PIRSR" id="PIRSR604808-2"/>
    </source>
</evidence>
<dbReference type="Gene3D" id="3.60.10.10">
    <property type="entry name" value="Endonuclease/exonuclease/phosphatase"/>
    <property type="match status" value="1"/>
</dbReference>
<evidence type="ECO:0000259" key="8">
    <source>
        <dbReference type="Pfam" id="PF03372"/>
    </source>
</evidence>
<evidence type="ECO:0000256" key="2">
    <source>
        <dbReference type="ARBA" id="ARBA00022723"/>
    </source>
</evidence>
<dbReference type="PROSITE" id="PS51435">
    <property type="entry name" value="AP_NUCLEASE_F1_4"/>
    <property type="match status" value="1"/>
</dbReference>
<feature type="active site" description="Proton acceptor" evidence="5">
    <location>
        <position position="249"/>
    </location>
</feature>
<evidence type="ECO:0000256" key="4">
    <source>
        <dbReference type="ARBA" id="ARBA00022842"/>
    </source>
</evidence>
<protein>
    <submittedName>
        <fullName evidence="9">Exodeoxyribonuclease III</fullName>
    </submittedName>
</protein>
<feature type="binding site" evidence="6">
    <location>
        <position position="35"/>
    </location>
    <ligand>
        <name>Mg(2+)</name>
        <dbReference type="ChEBI" id="CHEBI:18420"/>
        <label>1</label>
    </ligand>
</feature>
<dbReference type="GO" id="GO:0006281">
    <property type="term" value="P:DNA repair"/>
    <property type="evidence" value="ECO:0007669"/>
    <property type="project" value="InterPro"/>
</dbReference>
<evidence type="ECO:0000256" key="5">
    <source>
        <dbReference type="PIRSR" id="PIRSR604808-1"/>
    </source>
</evidence>
<evidence type="ECO:0000313" key="10">
    <source>
        <dbReference type="Proteomes" id="UP000239549"/>
    </source>
</evidence>
<accession>A0A2L2XAM3</accession>
<proteinExistence type="inferred from homology"/>
<keyword evidence="6" id="KW-0464">Manganese</keyword>
<dbReference type="InterPro" id="IPR020847">
    <property type="entry name" value="AP_endonuclease_F1_BS"/>
</dbReference>
<keyword evidence="10" id="KW-1185">Reference proteome</keyword>
<evidence type="ECO:0000313" key="9">
    <source>
        <dbReference type="EMBL" id="GBF33140.1"/>
    </source>
</evidence>
<evidence type="ECO:0000256" key="1">
    <source>
        <dbReference type="ARBA" id="ARBA00007092"/>
    </source>
</evidence>
<dbReference type="SUPFAM" id="SSF56219">
    <property type="entry name" value="DNase I-like"/>
    <property type="match status" value="1"/>
</dbReference>
<dbReference type="PROSITE" id="PS00726">
    <property type="entry name" value="AP_NUCLEASE_F1_1"/>
    <property type="match status" value="1"/>
</dbReference>
<dbReference type="GO" id="GO:0004519">
    <property type="term" value="F:endonuclease activity"/>
    <property type="evidence" value="ECO:0007669"/>
    <property type="project" value="InterPro"/>
</dbReference>
<dbReference type="InterPro" id="IPR005135">
    <property type="entry name" value="Endo/exonuclease/phosphatase"/>
</dbReference>
<dbReference type="Proteomes" id="UP000239549">
    <property type="component" value="Unassembled WGS sequence"/>
</dbReference>
<feature type="binding site" evidence="6">
    <location>
        <position position="8"/>
    </location>
    <ligand>
        <name>Mg(2+)</name>
        <dbReference type="ChEBI" id="CHEBI:18420"/>
        <label>1</label>
    </ligand>
</feature>
<dbReference type="CDD" id="cd09086">
    <property type="entry name" value="ExoIII-like_AP-endo"/>
    <property type="match status" value="1"/>
</dbReference>
<evidence type="ECO:0000256" key="7">
    <source>
        <dbReference type="PIRSR" id="PIRSR604808-3"/>
    </source>
</evidence>
<keyword evidence="2 6" id="KW-0479">Metal-binding</keyword>
<dbReference type="InterPro" id="IPR004808">
    <property type="entry name" value="AP_endonuc_1"/>
</dbReference>
<feature type="active site" evidence="5">
    <location>
        <position position="106"/>
    </location>
</feature>
<dbReference type="AlphaFoldDB" id="A0A2L2XAM3"/>
<evidence type="ECO:0000256" key="3">
    <source>
        <dbReference type="ARBA" id="ARBA00022801"/>
    </source>
</evidence>
<sequence length="258" mass="29952">MFKVASFNTNSIRSRLGIILPWLEQERPDVLCLQETKVEDRDFPLEPINGVGYQAVFNGRKSYNGVAIISRHPMQDVGKDGVEAAEPGEARLIAATILGVRVVNTYIPQGQSPDSDKFTYKLNWIRGLKDYFQQRHKQSDYLIWTGDFNVAPEPMDVHNPKRLYGHVGYHPEEHKALQYVKEWGFEDVFRRHQKEGGNFTFWDYRVKDGVNRNLGWRVDHIWATPPLAEKSVRAWIDKEPRLKDKPSDHTFIVAEFEL</sequence>
<feature type="domain" description="Endonuclease/exonuclease/phosphatase" evidence="8">
    <location>
        <begin position="5"/>
        <end position="249"/>
    </location>
</feature>
<keyword evidence="4 6" id="KW-0460">Magnesium</keyword>
<comment type="caution">
    <text evidence="9">The sequence shown here is derived from an EMBL/GenBank/DDBJ whole genome shotgun (WGS) entry which is preliminary data.</text>
</comment>
<feature type="site" description="Interaction with DNA substrate" evidence="7">
    <location>
        <position position="249"/>
    </location>
</feature>
<gene>
    <name evidence="9" type="ORF">DCCM_2237</name>
</gene>
<dbReference type="PANTHER" id="PTHR43250:SF2">
    <property type="entry name" value="EXODEOXYRIBONUCLEASE III"/>
    <property type="match status" value="1"/>
</dbReference>
<feature type="site" description="Transition state stabilizer" evidence="7">
    <location>
        <position position="149"/>
    </location>
</feature>